<evidence type="ECO:0000256" key="3">
    <source>
        <dbReference type="SAM" id="SignalP"/>
    </source>
</evidence>
<dbReference type="InterPro" id="IPR049712">
    <property type="entry name" value="Poly_export"/>
</dbReference>
<dbReference type="RefSeq" id="WP_082985848.1">
    <property type="nucleotide sequence ID" value="NZ_VSKL01000002.1"/>
</dbReference>
<organism evidence="6 7">
    <name type="scientific">Bizionia algoritergicola</name>
    <dbReference type="NCBI Taxonomy" id="291187"/>
    <lineage>
        <taxon>Bacteria</taxon>
        <taxon>Pseudomonadati</taxon>
        <taxon>Bacteroidota</taxon>
        <taxon>Flavobacteriia</taxon>
        <taxon>Flavobacteriales</taxon>
        <taxon>Flavobacteriaceae</taxon>
        <taxon>Bizionia</taxon>
    </lineage>
</organism>
<sequence length="260" mass="28593">MINLKSIIKKTSLLLLLAVVSSCVTSKEIIYFQDEPVSEYNDIPMNSDIVYKPNDLIFISIGGDADAVAPFNLPAVSYSVSSVNANADLKMPTYLIDKNGNIEYPVLGTIKLGGLSREDATSFLKNKISAYVRDPIINIRLINFTITVLGEVRNPGTFTVEDERISLIEALGLAGDLTIYGKRENVFLIRESDGKKVFTKFDLTKISTITSPNYYLEQNDVLVIEPNSARIRSASYNQNNGVIISAIGTLATILAIFLVK</sequence>
<evidence type="ECO:0000256" key="2">
    <source>
        <dbReference type="SAM" id="Phobius"/>
    </source>
</evidence>
<reference evidence="6 7" key="1">
    <citation type="submission" date="2019-08" db="EMBL/GenBank/DDBJ databases">
        <title>Genomes of Antarctic Bizionia species.</title>
        <authorList>
            <person name="Bowman J.P."/>
        </authorList>
    </citation>
    <scope>NUCLEOTIDE SEQUENCE [LARGE SCALE GENOMIC DNA]</scope>
    <source>
        <strain evidence="6 7">APA-1</strain>
    </source>
</reference>
<keyword evidence="2" id="KW-1133">Transmembrane helix</keyword>
<dbReference type="AlphaFoldDB" id="A0A5D0QWQ4"/>
<dbReference type="PANTHER" id="PTHR33619:SF3">
    <property type="entry name" value="POLYSACCHARIDE EXPORT PROTEIN GFCE-RELATED"/>
    <property type="match status" value="1"/>
</dbReference>
<name>A0A5D0QWQ4_9FLAO</name>
<feature type="signal peptide" evidence="3">
    <location>
        <begin position="1"/>
        <end position="26"/>
    </location>
</feature>
<dbReference type="PROSITE" id="PS51257">
    <property type="entry name" value="PROKAR_LIPOPROTEIN"/>
    <property type="match status" value="1"/>
</dbReference>
<dbReference type="InterPro" id="IPR003715">
    <property type="entry name" value="Poly_export_N"/>
</dbReference>
<accession>A0A5D0QWQ4</accession>
<protein>
    <submittedName>
        <fullName evidence="6">Polysaccharide export protein</fullName>
    </submittedName>
</protein>
<evidence type="ECO:0000259" key="4">
    <source>
        <dbReference type="Pfam" id="PF02563"/>
    </source>
</evidence>
<keyword evidence="2" id="KW-0812">Transmembrane</keyword>
<dbReference type="PANTHER" id="PTHR33619">
    <property type="entry name" value="POLYSACCHARIDE EXPORT PROTEIN GFCE-RELATED"/>
    <property type="match status" value="1"/>
</dbReference>
<dbReference type="GO" id="GO:0015159">
    <property type="term" value="F:polysaccharide transmembrane transporter activity"/>
    <property type="evidence" value="ECO:0007669"/>
    <property type="project" value="InterPro"/>
</dbReference>
<gene>
    <name evidence="6" type="ORF">ES675_08405</name>
</gene>
<dbReference type="Proteomes" id="UP000324358">
    <property type="component" value="Unassembled WGS sequence"/>
</dbReference>
<dbReference type="Gene3D" id="3.10.560.10">
    <property type="entry name" value="Outer membrane lipoprotein wza domain like"/>
    <property type="match status" value="1"/>
</dbReference>
<keyword evidence="2" id="KW-0472">Membrane</keyword>
<evidence type="ECO:0000313" key="7">
    <source>
        <dbReference type="Proteomes" id="UP000324358"/>
    </source>
</evidence>
<comment type="caution">
    <text evidence="6">The sequence shown here is derived from an EMBL/GenBank/DDBJ whole genome shotgun (WGS) entry which is preliminary data.</text>
</comment>
<keyword evidence="1 3" id="KW-0732">Signal</keyword>
<dbReference type="Pfam" id="PF10531">
    <property type="entry name" value="SLBB"/>
    <property type="match status" value="1"/>
</dbReference>
<evidence type="ECO:0000259" key="5">
    <source>
        <dbReference type="Pfam" id="PF10531"/>
    </source>
</evidence>
<feature type="domain" description="Polysaccharide export protein N-terminal" evidence="4">
    <location>
        <begin position="48"/>
        <end position="141"/>
    </location>
</feature>
<dbReference type="EMBL" id="VSKL01000002">
    <property type="protein sequence ID" value="TYB73663.1"/>
    <property type="molecule type" value="Genomic_DNA"/>
</dbReference>
<evidence type="ECO:0000256" key="1">
    <source>
        <dbReference type="ARBA" id="ARBA00022729"/>
    </source>
</evidence>
<keyword evidence="7" id="KW-1185">Reference proteome</keyword>
<proteinExistence type="predicted"/>
<feature type="domain" description="Soluble ligand binding" evidence="5">
    <location>
        <begin position="146"/>
        <end position="195"/>
    </location>
</feature>
<feature type="transmembrane region" description="Helical" evidence="2">
    <location>
        <begin position="241"/>
        <end position="259"/>
    </location>
</feature>
<dbReference type="InterPro" id="IPR019554">
    <property type="entry name" value="Soluble_ligand-bd"/>
</dbReference>
<dbReference type="OrthoDB" id="662756at2"/>
<evidence type="ECO:0000313" key="6">
    <source>
        <dbReference type="EMBL" id="TYB73663.1"/>
    </source>
</evidence>
<dbReference type="Pfam" id="PF02563">
    <property type="entry name" value="Poly_export"/>
    <property type="match status" value="1"/>
</dbReference>
<feature type="chain" id="PRO_5023127348" evidence="3">
    <location>
        <begin position="27"/>
        <end position="260"/>
    </location>
</feature>